<dbReference type="Gene3D" id="3.40.30.10">
    <property type="entry name" value="Glutaredoxin"/>
    <property type="match status" value="1"/>
</dbReference>
<dbReference type="InterPro" id="IPR036249">
    <property type="entry name" value="Thioredoxin-like_sf"/>
</dbReference>
<dbReference type="GO" id="GO:0016491">
    <property type="term" value="F:oxidoreductase activity"/>
    <property type="evidence" value="ECO:0007669"/>
    <property type="project" value="InterPro"/>
</dbReference>
<keyword evidence="1" id="KW-0732">Signal</keyword>
<keyword evidence="4" id="KW-1185">Reference proteome</keyword>
<dbReference type="InterPro" id="IPR001853">
    <property type="entry name" value="DSBA-like_thioredoxin_dom"/>
</dbReference>
<feature type="chain" id="PRO_5020882211" evidence="1">
    <location>
        <begin position="27"/>
        <end position="252"/>
    </location>
</feature>
<dbReference type="GO" id="GO:0016853">
    <property type="term" value="F:isomerase activity"/>
    <property type="evidence" value="ECO:0007669"/>
    <property type="project" value="UniProtKB-KW"/>
</dbReference>
<evidence type="ECO:0000313" key="3">
    <source>
        <dbReference type="EMBL" id="TCJ87825.1"/>
    </source>
</evidence>
<accession>A0A4V2P910</accession>
<organism evidence="3 4">
    <name type="scientific">Cocleimonas flava</name>
    <dbReference type="NCBI Taxonomy" id="634765"/>
    <lineage>
        <taxon>Bacteria</taxon>
        <taxon>Pseudomonadati</taxon>
        <taxon>Pseudomonadota</taxon>
        <taxon>Gammaproteobacteria</taxon>
        <taxon>Thiotrichales</taxon>
        <taxon>Thiotrichaceae</taxon>
        <taxon>Cocleimonas</taxon>
    </lineage>
</organism>
<gene>
    <name evidence="3" type="ORF">EV695_2340</name>
</gene>
<dbReference type="SUPFAM" id="SSF52833">
    <property type="entry name" value="Thioredoxin-like"/>
    <property type="match status" value="1"/>
</dbReference>
<dbReference type="EMBL" id="SMFQ01000003">
    <property type="protein sequence ID" value="TCJ87825.1"/>
    <property type="molecule type" value="Genomic_DNA"/>
</dbReference>
<feature type="signal peptide" evidence="1">
    <location>
        <begin position="1"/>
        <end position="26"/>
    </location>
</feature>
<dbReference type="RefSeq" id="WP_207907055.1">
    <property type="nucleotide sequence ID" value="NZ_BAAAFU010000004.1"/>
</dbReference>
<sequence length="252" mass="28998">MLRKINKRLILIMILKISFISANALAAQTENVVEIKSEDKIRIDIVSDVVCPWCAVGYKRLSQAIDELEVQDKVDIHWHPFQLNPDMPQEGINADQYLMNKYRLSPEKLKQTRKSVAKTGKDSGFTFNYYDEMKKPNTFHAHVLLDYAKAFNKQTELKVRLQESYFSEKKNIGNREVLSSILKEVGLDAEEGIARLDDAEAIKRVKNDEKYWKDLGVHSIPTMVFDKRVARRGANPVEAYKALLVALLNEKK</sequence>
<evidence type="ECO:0000256" key="1">
    <source>
        <dbReference type="SAM" id="SignalP"/>
    </source>
</evidence>
<protein>
    <submittedName>
        <fullName evidence="3">Putative DsbA family dithiol-disulfide isomerase</fullName>
    </submittedName>
</protein>
<keyword evidence="3" id="KW-0413">Isomerase</keyword>
<dbReference type="Pfam" id="PF01323">
    <property type="entry name" value="DSBA"/>
    <property type="match status" value="1"/>
</dbReference>
<dbReference type="Proteomes" id="UP000294887">
    <property type="component" value="Unassembled WGS sequence"/>
</dbReference>
<dbReference type="AlphaFoldDB" id="A0A4V2P910"/>
<proteinExistence type="predicted"/>
<comment type="caution">
    <text evidence="3">The sequence shown here is derived from an EMBL/GenBank/DDBJ whole genome shotgun (WGS) entry which is preliminary data.</text>
</comment>
<evidence type="ECO:0000259" key="2">
    <source>
        <dbReference type="Pfam" id="PF01323"/>
    </source>
</evidence>
<dbReference type="PANTHER" id="PTHR13887">
    <property type="entry name" value="GLUTATHIONE S-TRANSFERASE KAPPA"/>
    <property type="match status" value="1"/>
</dbReference>
<name>A0A4V2P910_9GAMM</name>
<dbReference type="PANTHER" id="PTHR13887:SF41">
    <property type="entry name" value="THIOREDOXIN SUPERFAMILY PROTEIN"/>
    <property type="match status" value="1"/>
</dbReference>
<evidence type="ECO:0000313" key="4">
    <source>
        <dbReference type="Proteomes" id="UP000294887"/>
    </source>
</evidence>
<reference evidence="3 4" key="1">
    <citation type="submission" date="2019-03" db="EMBL/GenBank/DDBJ databases">
        <title>Genomic Encyclopedia of Type Strains, Phase IV (KMG-IV): sequencing the most valuable type-strain genomes for metagenomic binning, comparative biology and taxonomic classification.</title>
        <authorList>
            <person name="Goeker M."/>
        </authorList>
    </citation>
    <scope>NUCLEOTIDE SEQUENCE [LARGE SCALE GENOMIC DNA]</scope>
    <source>
        <strain evidence="3 4">DSM 24830</strain>
    </source>
</reference>
<dbReference type="CDD" id="cd03024">
    <property type="entry name" value="DsbA_FrnE"/>
    <property type="match status" value="1"/>
</dbReference>
<feature type="domain" description="DSBA-like thioredoxin" evidence="2">
    <location>
        <begin position="43"/>
        <end position="242"/>
    </location>
</feature>